<dbReference type="eggNOG" id="COG1670">
    <property type="taxonomic scope" value="Bacteria"/>
</dbReference>
<evidence type="ECO:0000313" key="2">
    <source>
        <dbReference type="EMBL" id="KGJ04563.1"/>
    </source>
</evidence>
<proteinExistence type="predicted"/>
<keyword evidence="2" id="KW-0808">Transferase</keyword>
<dbReference type="Gene3D" id="3.40.630.30">
    <property type="match status" value="1"/>
</dbReference>
<dbReference type="EMBL" id="JRKN01000010">
    <property type="protein sequence ID" value="KGJ04563.1"/>
    <property type="molecule type" value="Genomic_DNA"/>
</dbReference>
<sequence length="229" mass="25421">MTQRLLGAAVPGFAPPPAPGPALIEGRHVTLERLDPARHADDLFAANAGQDRVWDYLPYGPFADLRAYRDWQASMAGLSDPFFYAFRDRETGGIGGLGAYLRIERGHGVIEIGHIGIAPFMQRSTAATEAISLMIGWAFAAGYRRVEWKCDALNEPSRRAARRYGFTHEGVFRQHLIVKGRNRDTAWFSIIDSEWPSLARAHALWLAPGNFDARGCQRQSLGELTAREA</sequence>
<dbReference type="GO" id="GO:0005737">
    <property type="term" value="C:cytoplasm"/>
    <property type="evidence" value="ECO:0007669"/>
    <property type="project" value="TreeGrafter"/>
</dbReference>
<evidence type="ECO:0000313" key="4">
    <source>
        <dbReference type="Proteomes" id="UP000029846"/>
    </source>
</evidence>
<reference evidence="3 5" key="3">
    <citation type="submission" date="2016-10" db="EMBL/GenBank/DDBJ databases">
        <authorList>
            <person name="de Groot N.N."/>
        </authorList>
    </citation>
    <scope>NUCLEOTIDE SEQUENCE [LARGE SCALE GENOMIC DNA]</scope>
    <source>
        <strain evidence="3 5">CGMCC 1.6117</strain>
    </source>
</reference>
<reference evidence="2 4" key="1">
    <citation type="submission" date="2014-09" db="EMBL/GenBank/DDBJ databases">
        <authorList>
            <person name="McGinnis J.M."/>
            <person name="Wolfgang W.J."/>
        </authorList>
    </citation>
    <scope>NUCLEOTIDE SEQUENCE [LARGE SCALE GENOMIC DNA]</scope>
    <source>
        <strain evidence="2 4">JCM 14014</strain>
    </source>
</reference>
<dbReference type="AlphaFoldDB" id="A0A099F2T4"/>
<dbReference type="GO" id="GO:1990189">
    <property type="term" value="F:protein N-terminal-serine acetyltransferase activity"/>
    <property type="evidence" value="ECO:0007669"/>
    <property type="project" value="TreeGrafter"/>
</dbReference>
<dbReference type="STRING" id="376733.SAMN04487972_107115"/>
<keyword evidence="4" id="KW-1185">Reference proteome</keyword>
<dbReference type="RefSeq" id="WP_036740504.1">
    <property type="nucleotide sequence ID" value="NZ_FOJO01000007.1"/>
</dbReference>
<dbReference type="PANTHER" id="PTHR43441">
    <property type="entry name" value="RIBOSOMAL-PROTEIN-SERINE ACETYLTRANSFERASE"/>
    <property type="match status" value="1"/>
</dbReference>
<dbReference type="PROSITE" id="PS51186">
    <property type="entry name" value="GNAT"/>
    <property type="match status" value="1"/>
</dbReference>
<dbReference type="OrthoDB" id="5295305at2"/>
<protein>
    <submittedName>
        <fullName evidence="2 3">Acetyltransferase</fullName>
    </submittedName>
</protein>
<dbReference type="FunFam" id="3.40.630.30:FF:000047">
    <property type="entry name" value="Acetyltransferase, GNAT family"/>
    <property type="match status" value="1"/>
</dbReference>
<dbReference type="PANTHER" id="PTHR43441:SF2">
    <property type="entry name" value="FAMILY ACETYLTRANSFERASE, PUTATIVE (AFU_ORTHOLOGUE AFUA_7G00850)-RELATED"/>
    <property type="match status" value="1"/>
</dbReference>
<gene>
    <name evidence="2" type="ORF">IT41_09400</name>
    <name evidence="3" type="ORF">SAMN04487972_107115</name>
</gene>
<dbReference type="InterPro" id="IPR000182">
    <property type="entry name" value="GNAT_dom"/>
</dbReference>
<organism evidence="2 4">
    <name type="scientific">Paracoccus halophilus</name>
    <dbReference type="NCBI Taxonomy" id="376733"/>
    <lineage>
        <taxon>Bacteria</taxon>
        <taxon>Pseudomonadati</taxon>
        <taxon>Pseudomonadota</taxon>
        <taxon>Alphaproteobacteria</taxon>
        <taxon>Rhodobacterales</taxon>
        <taxon>Paracoccaceae</taxon>
        <taxon>Paracoccus</taxon>
    </lineage>
</organism>
<name>A0A099F2T4_9RHOB</name>
<dbReference type="InterPro" id="IPR051908">
    <property type="entry name" value="Ribosomal_N-acetyltransferase"/>
</dbReference>
<reference evidence="2 4" key="2">
    <citation type="submission" date="2014-10" db="EMBL/GenBank/DDBJ databases">
        <title>Paracoccus sanguinis sp. nov., isolated from clinical specimens of New York State patients.</title>
        <authorList>
            <person name="Mingle L.A."/>
            <person name="Cole J.A."/>
            <person name="Lapierre P."/>
            <person name="Musser K.A."/>
        </authorList>
    </citation>
    <scope>NUCLEOTIDE SEQUENCE [LARGE SCALE GENOMIC DNA]</scope>
    <source>
        <strain evidence="2 4">JCM 14014</strain>
    </source>
</reference>
<dbReference type="EMBL" id="FOJO01000007">
    <property type="protein sequence ID" value="SFA50213.1"/>
    <property type="molecule type" value="Genomic_DNA"/>
</dbReference>
<accession>A0A099F2T4</accession>
<dbReference type="Pfam" id="PF13302">
    <property type="entry name" value="Acetyltransf_3"/>
    <property type="match status" value="1"/>
</dbReference>
<dbReference type="InterPro" id="IPR016181">
    <property type="entry name" value="Acyl_CoA_acyltransferase"/>
</dbReference>
<dbReference type="Proteomes" id="UP000029846">
    <property type="component" value="Unassembled WGS sequence"/>
</dbReference>
<dbReference type="Proteomes" id="UP000182312">
    <property type="component" value="Unassembled WGS sequence"/>
</dbReference>
<evidence type="ECO:0000259" key="1">
    <source>
        <dbReference type="PROSITE" id="PS51186"/>
    </source>
</evidence>
<evidence type="ECO:0000313" key="5">
    <source>
        <dbReference type="Proteomes" id="UP000182312"/>
    </source>
</evidence>
<dbReference type="SUPFAM" id="SSF55729">
    <property type="entry name" value="Acyl-CoA N-acyltransferases (Nat)"/>
    <property type="match status" value="1"/>
</dbReference>
<evidence type="ECO:0000313" key="3">
    <source>
        <dbReference type="EMBL" id="SFA50213.1"/>
    </source>
</evidence>
<dbReference type="GO" id="GO:0008999">
    <property type="term" value="F:protein-N-terminal-alanine acetyltransferase activity"/>
    <property type="evidence" value="ECO:0007669"/>
    <property type="project" value="TreeGrafter"/>
</dbReference>
<feature type="domain" description="N-acetyltransferase" evidence="1">
    <location>
        <begin position="29"/>
        <end position="184"/>
    </location>
</feature>